<dbReference type="InterPro" id="IPR024932">
    <property type="entry name" value="ApbE"/>
</dbReference>
<evidence type="ECO:0000313" key="15">
    <source>
        <dbReference type="Proteomes" id="UP000295707"/>
    </source>
</evidence>
<reference evidence="14 15" key="1">
    <citation type="submission" date="2019-03" db="EMBL/GenBank/DDBJ databases">
        <title>Genomic Encyclopedia of Type Strains, Phase IV (KMG-IV): sequencing the most valuable type-strain genomes for metagenomic binning, comparative biology and taxonomic classification.</title>
        <authorList>
            <person name="Goeker M."/>
        </authorList>
    </citation>
    <scope>NUCLEOTIDE SEQUENCE [LARGE SCALE GENOMIC DNA]</scope>
    <source>
        <strain evidence="14 15">DSM 19610</strain>
    </source>
</reference>
<evidence type="ECO:0000256" key="3">
    <source>
        <dbReference type="ARBA" id="ARBA00016337"/>
    </source>
</evidence>
<evidence type="ECO:0000256" key="1">
    <source>
        <dbReference type="ARBA" id="ARBA00008282"/>
    </source>
</evidence>
<comment type="caution">
    <text evidence="14">The sequence shown here is derived from an EMBL/GenBank/DDBJ whole genome shotgun (WGS) entry which is preliminary data.</text>
</comment>
<evidence type="ECO:0000313" key="14">
    <source>
        <dbReference type="EMBL" id="TCK17140.1"/>
    </source>
</evidence>
<dbReference type="Pfam" id="PF02424">
    <property type="entry name" value="ApbE"/>
    <property type="match status" value="1"/>
</dbReference>
<dbReference type="PROSITE" id="PS51257">
    <property type="entry name" value="PROKAR_LIPOPROTEIN"/>
    <property type="match status" value="1"/>
</dbReference>
<evidence type="ECO:0000256" key="10">
    <source>
        <dbReference type="ARBA" id="ARBA00048540"/>
    </source>
</evidence>
<dbReference type="Gene3D" id="3.10.520.10">
    <property type="entry name" value="ApbE-like domains"/>
    <property type="match status" value="1"/>
</dbReference>
<dbReference type="PANTHER" id="PTHR30040:SF2">
    <property type="entry name" value="FAD:PROTEIN FMN TRANSFERASE"/>
    <property type="match status" value="1"/>
</dbReference>
<keyword evidence="13" id="KW-0997">Cell inner membrane</keyword>
<keyword evidence="5 11" id="KW-0808">Transferase</keyword>
<keyword evidence="13" id="KW-1003">Cell membrane</keyword>
<dbReference type="GO" id="GO:0046872">
    <property type="term" value="F:metal ion binding"/>
    <property type="evidence" value="ECO:0007669"/>
    <property type="project" value="UniProtKB-UniRule"/>
</dbReference>
<evidence type="ECO:0000256" key="12">
    <source>
        <dbReference type="PIRSR" id="PIRSR006268-2"/>
    </source>
</evidence>
<evidence type="ECO:0000256" key="5">
    <source>
        <dbReference type="ARBA" id="ARBA00022679"/>
    </source>
</evidence>
<dbReference type="RefSeq" id="WP_132971034.1">
    <property type="nucleotide sequence ID" value="NZ_SMFX01000001.1"/>
</dbReference>
<organism evidence="14 15">
    <name type="scientific">Thiogranum longum</name>
    <dbReference type="NCBI Taxonomy" id="1537524"/>
    <lineage>
        <taxon>Bacteria</taxon>
        <taxon>Pseudomonadati</taxon>
        <taxon>Pseudomonadota</taxon>
        <taxon>Gammaproteobacteria</taxon>
        <taxon>Chromatiales</taxon>
        <taxon>Ectothiorhodospiraceae</taxon>
        <taxon>Thiogranum</taxon>
    </lineage>
</organism>
<keyword evidence="13 14" id="KW-0449">Lipoprotein</keyword>
<gene>
    <name evidence="14" type="ORF">DFR30_0361</name>
</gene>
<feature type="signal peptide" evidence="13">
    <location>
        <begin position="1"/>
        <end position="21"/>
    </location>
</feature>
<dbReference type="GO" id="GO:0016740">
    <property type="term" value="F:transferase activity"/>
    <property type="evidence" value="ECO:0007669"/>
    <property type="project" value="UniProtKB-UniRule"/>
</dbReference>
<comment type="subcellular location">
    <subcellularLocation>
        <location evidence="13">Cell inner membrane</location>
        <topology evidence="13">Lipid-anchor</topology>
        <orientation evidence="13">Periplasmic side</orientation>
    </subcellularLocation>
</comment>
<dbReference type="GO" id="GO:0005886">
    <property type="term" value="C:plasma membrane"/>
    <property type="evidence" value="ECO:0007669"/>
    <property type="project" value="UniProtKB-SubCell"/>
</dbReference>
<feature type="binding site" evidence="12">
    <location>
        <position position="290"/>
    </location>
    <ligand>
        <name>Mg(2+)</name>
        <dbReference type="ChEBI" id="CHEBI:18420"/>
    </ligand>
</feature>
<evidence type="ECO:0000256" key="2">
    <source>
        <dbReference type="ARBA" id="ARBA00011955"/>
    </source>
</evidence>
<feature type="binding site" evidence="12">
    <location>
        <position position="174"/>
    </location>
    <ligand>
        <name>Mg(2+)</name>
        <dbReference type="ChEBI" id="CHEBI:18420"/>
    </ligand>
</feature>
<evidence type="ECO:0000256" key="11">
    <source>
        <dbReference type="PIRNR" id="PIRNR006268"/>
    </source>
</evidence>
<sequence>MSIRAVSFLALALLLATACQPQPEVVYRQQLFAFGTLIDITTQGVDAAQSRAAVQAVDAMYQQQHRDWHAWQRGALDDLNNAIAAGKSWQTDSSIVKLIRMGQNFERLSGGLFNPAIGELLALWGFQQDEPEGPPPSPQRINAWLSHKPSSLQLTIDGNIVSSQNPHVRLDFGGFAKGYSVGKAVELLEGRGIHNLIINAGGDLCLRGNRGGNKPWRIGIRHPRNTGTLATLELQGAACVFTSGDYERYYIYQGRRYHHILDPRSGYPATATRSVTVIADDPALADAAATALLIAGAEHWQSVAVNMGVTDVLRIDDQDVAWVTPRLAKQIVFDPAWKSVRVVSLKH</sequence>
<feature type="binding site" evidence="12">
    <location>
        <position position="286"/>
    </location>
    <ligand>
        <name>Mg(2+)</name>
        <dbReference type="ChEBI" id="CHEBI:18420"/>
    </ligand>
</feature>
<comment type="cofactor">
    <cofactor evidence="12">
        <name>Mg(2+)</name>
        <dbReference type="ChEBI" id="CHEBI:18420"/>
    </cofactor>
    <cofactor evidence="12">
        <name>Mn(2+)</name>
        <dbReference type="ChEBI" id="CHEBI:29035"/>
    </cofactor>
    <text evidence="12">Magnesium. Can also use manganese.</text>
</comment>
<dbReference type="EMBL" id="SMFX01000001">
    <property type="protein sequence ID" value="TCK17140.1"/>
    <property type="molecule type" value="Genomic_DNA"/>
</dbReference>
<dbReference type="PIRSF" id="PIRSF006268">
    <property type="entry name" value="ApbE"/>
    <property type="match status" value="1"/>
</dbReference>
<evidence type="ECO:0000256" key="4">
    <source>
        <dbReference type="ARBA" id="ARBA00022630"/>
    </source>
</evidence>
<keyword evidence="8 11" id="KW-0460">Magnesium</keyword>
<dbReference type="PANTHER" id="PTHR30040">
    <property type="entry name" value="THIAMINE BIOSYNTHESIS LIPOPROTEIN APBE"/>
    <property type="match status" value="1"/>
</dbReference>
<proteinExistence type="inferred from homology"/>
<evidence type="ECO:0000256" key="8">
    <source>
        <dbReference type="ARBA" id="ARBA00022842"/>
    </source>
</evidence>
<name>A0A4R1HAJ2_9GAMM</name>
<protein>
    <recommendedName>
        <fullName evidence="3 11">FAD:protein FMN transferase</fullName>
        <ecNumber evidence="2 11">2.7.1.180</ecNumber>
    </recommendedName>
    <alternativeName>
        <fullName evidence="9 11">Flavin transferase</fullName>
    </alternativeName>
</protein>
<feature type="chain" id="PRO_5021043814" description="FAD:protein FMN transferase" evidence="13">
    <location>
        <begin position="22"/>
        <end position="347"/>
    </location>
</feature>
<evidence type="ECO:0000256" key="13">
    <source>
        <dbReference type="RuleBase" id="RU363002"/>
    </source>
</evidence>
<dbReference type="AlphaFoldDB" id="A0A4R1HAJ2"/>
<evidence type="ECO:0000256" key="6">
    <source>
        <dbReference type="ARBA" id="ARBA00022723"/>
    </source>
</evidence>
<comment type="similarity">
    <text evidence="1 11 13">Belongs to the ApbE family.</text>
</comment>
<dbReference type="OrthoDB" id="9778595at2"/>
<dbReference type="SUPFAM" id="SSF143631">
    <property type="entry name" value="ApbE-like"/>
    <property type="match status" value="1"/>
</dbReference>
<dbReference type="InterPro" id="IPR003374">
    <property type="entry name" value="ApbE-like_sf"/>
</dbReference>
<keyword evidence="4 11" id="KW-0285">Flavoprotein</keyword>
<evidence type="ECO:0000256" key="9">
    <source>
        <dbReference type="ARBA" id="ARBA00031306"/>
    </source>
</evidence>
<dbReference type="Proteomes" id="UP000295707">
    <property type="component" value="Unassembled WGS sequence"/>
</dbReference>
<comment type="function">
    <text evidence="13">Flavin transferase that catalyzes the transfer of the FMN moiety of FAD and its covalent binding to the hydroxyl group of a threonine residue in a target flavoprotein.</text>
</comment>
<keyword evidence="7 11" id="KW-0274">FAD</keyword>
<evidence type="ECO:0000256" key="7">
    <source>
        <dbReference type="ARBA" id="ARBA00022827"/>
    </source>
</evidence>
<keyword evidence="6 11" id="KW-0479">Metal-binding</keyword>
<accession>A0A4R1HAJ2</accession>
<dbReference type="EC" id="2.7.1.180" evidence="2 11"/>
<keyword evidence="13" id="KW-0732">Signal</keyword>
<keyword evidence="13" id="KW-0472">Membrane</keyword>
<keyword evidence="15" id="KW-1185">Reference proteome</keyword>
<comment type="catalytic activity">
    <reaction evidence="10 11 13">
        <text>L-threonyl-[protein] + FAD = FMN-L-threonyl-[protein] + AMP + H(+)</text>
        <dbReference type="Rhea" id="RHEA:36847"/>
        <dbReference type="Rhea" id="RHEA-COMP:11060"/>
        <dbReference type="Rhea" id="RHEA-COMP:11061"/>
        <dbReference type="ChEBI" id="CHEBI:15378"/>
        <dbReference type="ChEBI" id="CHEBI:30013"/>
        <dbReference type="ChEBI" id="CHEBI:57692"/>
        <dbReference type="ChEBI" id="CHEBI:74257"/>
        <dbReference type="ChEBI" id="CHEBI:456215"/>
        <dbReference type="EC" id="2.7.1.180"/>
    </reaction>
</comment>